<evidence type="ECO:0000313" key="1">
    <source>
        <dbReference type="EMBL" id="CAI9268760.1"/>
    </source>
</evidence>
<name>A0AA35VBW2_LACSI</name>
<evidence type="ECO:0000313" key="2">
    <source>
        <dbReference type="Proteomes" id="UP001177003"/>
    </source>
</evidence>
<proteinExistence type="predicted"/>
<dbReference type="AlphaFoldDB" id="A0AA35VBW2"/>
<reference evidence="1" key="1">
    <citation type="submission" date="2023-04" db="EMBL/GenBank/DDBJ databases">
        <authorList>
            <person name="Vijverberg K."/>
            <person name="Xiong W."/>
            <person name="Schranz E."/>
        </authorList>
    </citation>
    <scope>NUCLEOTIDE SEQUENCE</scope>
</reference>
<keyword evidence="2" id="KW-1185">Reference proteome</keyword>
<accession>A0AA35VBW2</accession>
<dbReference type="Proteomes" id="UP001177003">
    <property type="component" value="Chromosome 1"/>
</dbReference>
<gene>
    <name evidence="1" type="ORF">LSALG_LOCUS9169</name>
</gene>
<protein>
    <submittedName>
        <fullName evidence="1">Uncharacterized protein</fullName>
    </submittedName>
</protein>
<organism evidence="1 2">
    <name type="scientific">Lactuca saligna</name>
    <name type="common">Willowleaf lettuce</name>
    <dbReference type="NCBI Taxonomy" id="75948"/>
    <lineage>
        <taxon>Eukaryota</taxon>
        <taxon>Viridiplantae</taxon>
        <taxon>Streptophyta</taxon>
        <taxon>Embryophyta</taxon>
        <taxon>Tracheophyta</taxon>
        <taxon>Spermatophyta</taxon>
        <taxon>Magnoliopsida</taxon>
        <taxon>eudicotyledons</taxon>
        <taxon>Gunneridae</taxon>
        <taxon>Pentapetalae</taxon>
        <taxon>asterids</taxon>
        <taxon>campanulids</taxon>
        <taxon>Asterales</taxon>
        <taxon>Asteraceae</taxon>
        <taxon>Cichorioideae</taxon>
        <taxon>Cichorieae</taxon>
        <taxon>Lactucinae</taxon>
        <taxon>Lactuca</taxon>
    </lineage>
</organism>
<dbReference type="EMBL" id="OX465077">
    <property type="protein sequence ID" value="CAI9268760.1"/>
    <property type="molecule type" value="Genomic_DNA"/>
</dbReference>
<sequence length="140" mass="15609">MAYSTGSSSTNDIVVVTRNRDNNLCNCRHPPKVIVERISMFNKNPAHRFCNCVDSLVEMAAKKYTSYTGRLERRVAMLKNLNVEITTAKDIIDGEFAMAVEDNKQLGGEFEVRDCYDGVCASFWCVADAKIKCVGIGMVL</sequence>